<dbReference type="EMBL" id="CAEZZT010000096">
    <property type="protein sequence ID" value="CAB4783990.1"/>
    <property type="molecule type" value="Genomic_DNA"/>
</dbReference>
<reference evidence="1" key="1">
    <citation type="submission" date="2020-05" db="EMBL/GenBank/DDBJ databases">
        <authorList>
            <person name="Chiriac C."/>
            <person name="Salcher M."/>
            <person name="Ghai R."/>
            <person name="Kavagutti S V."/>
        </authorList>
    </citation>
    <scope>NUCLEOTIDE SEQUENCE</scope>
</reference>
<evidence type="ECO:0000313" key="1">
    <source>
        <dbReference type="EMBL" id="CAB4783990.1"/>
    </source>
</evidence>
<gene>
    <name evidence="1" type="ORF">UFOPK2918_01123</name>
</gene>
<name>A0A6J6WH64_9ZZZZ</name>
<proteinExistence type="predicted"/>
<protein>
    <submittedName>
        <fullName evidence="1">Unannotated protein</fullName>
    </submittedName>
</protein>
<organism evidence="1">
    <name type="scientific">freshwater metagenome</name>
    <dbReference type="NCBI Taxonomy" id="449393"/>
    <lineage>
        <taxon>unclassified sequences</taxon>
        <taxon>metagenomes</taxon>
        <taxon>ecological metagenomes</taxon>
    </lineage>
</organism>
<accession>A0A6J6WH64</accession>
<dbReference type="AlphaFoldDB" id="A0A6J6WH64"/>
<sequence>MFPSTKAKPSKSRSIPSNEYLLTRSTIDLTIVILVSGFARYPDKTSFSVPSVIVGINLRPLLRIKQIVSAIGHEGFPVE</sequence>